<sequence>MVIKKVTDAIEKMDGIIKIEQLTNEDIRNMVDIEANRANDLIPVINEGLKECFRRDISIVLFKNSHFRTPSTPTLLLITEDGKILGHDIFTKEDKERFEKDENVHFLSNDFVIFKEKHDNRDSNPKKQYFLLPPVEFNELDHLEMVTDVISSSPSTHSDIYLKKKYRIPEDPKIATIIVSFSIKENKKNKCE</sequence>
<evidence type="ECO:0000313" key="2">
    <source>
        <dbReference type="Proteomes" id="UP000253099"/>
    </source>
</evidence>
<accession>A0A366M972</accession>
<name>A0A366M972_9EURY</name>
<keyword evidence="2" id="KW-1185">Reference proteome</keyword>
<comment type="caution">
    <text evidence="1">The sequence shown here is derived from an EMBL/GenBank/DDBJ whole genome shotgun (WGS) entry which is preliminary data.</text>
</comment>
<organism evidence="1 2">
    <name type="scientific">Candidatus Methanobinarius endosymbioticus</name>
    <dbReference type="NCBI Taxonomy" id="2006182"/>
    <lineage>
        <taxon>Archaea</taxon>
        <taxon>Methanobacteriati</taxon>
        <taxon>Methanobacteriota</taxon>
        <taxon>Methanomada group</taxon>
        <taxon>Methanobacteria</taxon>
        <taxon>Methanobacteriales</taxon>
        <taxon>Methanobacteriaceae</taxon>
        <taxon>Candidatus Methanobinarius</taxon>
    </lineage>
</organism>
<evidence type="ECO:0000313" key="1">
    <source>
        <dbReference type="EMBL" id="RBQ22746.1"/>
    </source>
</evidence>
<reference evidence="1 2" key="1">
    <citation type="submission" date="2018-06" db="EMBL/GenBank/DDBJ databases">
        <title>Genomic insight into two independent archaeal endosymbiosis events.</title>
        <authorList>
            <person name="Lind A.E."/>
            <person name="Lewis W.H."/>
            <person name="Spang A."/>
            <person name="Guy L."/>
            <person name="Embley M.T."/>
            <person name="Ettema T.J.G."/>
        </authorList>
    </citation>
    <scope>NUCLEOTIDE SEQUENCE [LARGE SCALE GENOMIC DNA]</scope>
    <source>
        <strain evidence="1">NOE</strain>
    </source>
</reference>
<protein>
    <submittedName>
        <fullName evidence="1">Uncharacterized protein</fullName>
    </submittedName>
</protein>
<proteinExistence type="predicted"/>
<dbReference type="EMBL" id="NIZT01000047">
    <property type="protein sequence ID" value="RBQ22746.1"/>
    <property type="molecule type" value="Genomic_DNA"/>
</dbReference>
<dbReference type="Proteomes" id="UP000253099">
    <property type="component" value="Unassembled WGS sequence"/>
</dbReference>
<dbReference type="AlphaFoldDB" id="A0A366M972"/>
<gene>
    <name evidence="1" type="ORF">ALNOE001_15870</name>
</gene>